<gene>
    <name evidence="2" type="ORF">K0M31_003812</name>
</gene>
<sequence length="75" mass="8016">MRGTISGLRAAKFDGDTDRSRVEKSRDEGAKETTKESGKESSISEQSELSGVVIHLSRLGWPESLNALPATGILA</sequence>
<accession>A0AA40FXL7</accession>
<organism evidence="2 3">
    <name type="scientific">Melipona bicolor</name>
    <dbReference type="NCBI Taxonomy" id="60889"/>
    <lineage>
        <taxon>Eukaryota</taxon>
        <taxon>Metazoa</taxon>
        <taxon>Ecdysozoa</taxon>
        <taxon>Arthropoda</taxon>
        <taxon>Hexapoda</taxon>
        <taxon>Insecta</taxon>
        <taxon>Pterygota</taxon>
        <taxon>Neoptera</taxon>
        <taxon>Endopterygota</taxon>
        <taxon>Hymenoptera</taxon>
        <taxon>Apocrita</taxon>
        <taxon>Aculeata</taxon>
        <taxon>Apoidea</taxon>
        <taxon>Anthophila</taxon>
        <taxon>Apidae</taxon>
        <taxon>Melipona</taxon>
    </lineage>
</organism>
<evidence type="ECO:0000313" key="3">
    <source>
        <dbReference type="Proteomes" id="UP001177670"/>
    </source>
</evidence>
<evidence type="ECO:0000313" key="2">
    <source>
        <dbReference type="EMBL" id="KAK1127268.1"/>
    </source>
</evidence>
<dbReference type="Proteomes" id="UP001177670">
    <property type="component" value="Unassembled WGS sequence"/>
</dbReference>
<keyword evidence="3" id="KW-1185">Reference proteome</keyword>
<dbReference type="AlphaFoldDB" id="A0AA40FXL7"/>
<name>A0AA40FXL7_9HYME</name>
<comment type="caution">
    <text evidence="2">The sequence shown here is derived from an EMBL/GenBank/DDBJ whole genome shotgun (WGS) entry which is preliminary data.</text>
</comment>
<reference evidence="2" key="1">
    <citation type="submission" date="2021-10" db="EMBL/GenBank/DDBJ databases">
        <title>Melipona bicolor Genome sequencing and assembly.</title>
        <authorList>
            <person name="Araujo N.S."/>
            <person name="Arias M.C."/>
        </authorList>
    </citation>
    <scope>NUCLEOTIDE SEQUENCE</scope>
    <source>
        <strain evidence="2">USP_2M_L1-L4_2017</strain>
        <tissue evidence="2">Whole body</tissue>
    </source>
</reference>
<protein>
    <submittedName>
        <fullName evidence="2">Uncharacterized protein</fullName>
    </submittedName>
</protein>
<feature type="compositionally biased region" description="Basic and acidic residues" evidence="1">
    <location>
        <begin position="11"/>
        <end position="39"/>
    </location>
</feature>
<feature type="region of interest" description="Disordered" evidence="1">
    <location>
        <begin position="1"/>
        <end position="47"/>
    </location>
</feature>
<evidence type="ECO:0000256" key="1">
    <source>
        <dbReference type="SAM" id="MobiDB-lite"/>
    </source>
</evidence>
<dbReference type="EMBL" id="JAHYIQ010000012">
    <property type="protein sequence ID" value="KAK1127268.1"/>
    <property type="molecule type" value="Genomic_DNA"/>
</dbReference>
<proteinExistence type="predicted"/>